<gene>
    <name evidence="3" type="ORF">SNAT2548_LOCUS17054</name>
</gene>
<evidence type="ECO:0000313" key="4">
    <source>
        <dbReference type="Proteomes" id="UP000604046"/>
    </source>
</evidence>
<feature type="region of interest" description="Disordered" evidence="2">
    <location>
        <begin position="126"/>
        <end position="171"/>
    </location>
</feature>
<reference evidence="3" key="1">
    <citation type="submission" date="2021-02" db="EMBL/GenBank/DDBJ databases">
        <authorList>
            <person name="Dougan E. K."/>
            <person name="Rhodes N."/>
            <person name="Thang M."/>
            <person name="Chan C."/>
        </authorList>
    </citation>
    <scope>NUCLEOTIDE SEQUENCE</scope>
</reference>
<accession>A0A812NXZ5</accession>
<name>A0A812NXZ5_9DINO</name>
<evidence type="ECO:0000256" key="2">
    <source>
        <dbReference type="SAM" id="MobiDB-lite"/>
    </source>
</evidence>
<dbReference type="AlphaFoldDB" id="A0A812NXZ5"/>
<keyword evidence="4" id="KW-1185">Reference proteome</keyword>
<proteinExistence type="predicted"/>
<evidence type="ECO:0000256" key="1">
    <source>
        <dbReference type="SAM" id="Coils"/>
    </source>
</evidence>
<feature type="coiled-coil region" evidence="1">
    <location>
        <begin position="563"/>
        <end position="600"/>
    </location>
</feature>
<dbReference type="Proteomes" id="UP000604046">
    <property type="component" value="Unassembled WGS sequence"/>
</dbReference>
<comment type="caution">
    <text evidence="3">The sequence shown here is derived from an EMBL/GenBank/DDBJ whole genome shotgun (WGS) entry which is preliminary data.</text>
</comment>
<protein>
    <submittedName>
        <fullName evidence="3">Uncharacterized protein</fullName>
    </submittedName>
</protein>
<evidence type="ECO:0000313" key="3">
    <source>
        <dbReference type="EMBL" id="CAE7325770.1"/>
    </source>
</evidence>
<keyword evidence="1" id="KW-0175">Coiled coil</keyword>
<sequence>MTDPCRNVGRLAKGNGRLHGDRQPARCRCLPDAEGAENRGLQIRLVPFCALLQEHKLGSEYTCIVSLARLSIAVPTPQETCPADAIKVQNSTQAPHLLQKEKERRWETKAPHNVAELQVEKPSCSWPASMDLPAPRAGPPNSAPSPLASLRLHGGGASSTSEGRPMLPTPSTVRWETGLVVTREGPKRFLSAASGGSSKASTAASASYMLEQGSGYFQESAGHGYNRSSGWNEEVTREGPKRFLSAASGGSSKASTAASASYMLEQGHGYNRSSGWNEEVGHIGSDAASGFKLNEMDLQGQPPLHENGHWNEGNFMSVDVAVAPPTCDEAVAEVALSARMLLAWQPHESGAAGIPGKAAPPLGRIHGNSCFSSEKDAVRRARGGEAAAALQGFEHCQNALRGGASAGAKKANFECTHRVSSFGSFSAKISLELLVDLLASHLQREDGQEVWRRLKKVLSWIQQLQEAGISWHPARAARFYLALLESQIPAGTLGQELEEAAKQLCGLVKAGQASFQQAETRRVVRLMDNCAQRGVAGWLGLVAAEAQRLWLEANEDLEVRERRLQRERAMRAMREERESLRQEQQRAQEALQAAEQLRIQGYDAFRQGQLPGNAAAKQDLFLEAMERYAEAIGMLSRCLETGLAQVPYLAAEVTRQRALLLSHAAQVELSCQRWAQAAALATAALEERD</sequence>
<dbReference type="EMBL" id="CAJNDS010002099">
    <property type="protein sequence ID" value="CAE7325770.1"/>
    <property type="molecule type" value="Genomic_DNA"/>
</dbReference>
<organism evidence="3 4">
    <name type="scientific">Symbiodinium natans</name>
    <dbReference type="NCBI Taxonomy" id="878477"/>
    <lineage>
        <taxon>Eukaryota</taxon>
        <taxon>Sar</taxon>
        <taxon>Alveolata</taxon>
        <taxon>Dinophyceae</taxon>
        <taxon>Suessiales</taxon>
        <taxon>Symbiodiniaceae</taxon>
        <taxon>Symbiodinium</taxon>
    </lineage>
</organism>